<feature type="compositionally biased region" description="Basic and acidic residues" evidence="9">
    <location>
        <begin position="330"/>
        <end position="339"/>
    </location>
</feature>
<dbReference type="Pfam" id="PF00151">
    <property type="entry name" value="Lipase"/>
    <property type="match status" value="1"/>
</dbReference>
<keyword evidence="5" id="KW-0964">Secreted</keyword>
<evidence type="ECO:0000256" key="10">
    <source>
        <dbReference type="SAM" id="SignalP"/>
    </source>
</evidence>
<evidence type="ECO:0000256" key="3">
    <source>
        <dbReference type="ARBA" id="ARBA00010701"/>
    </source>
</evidence>
<name>A0AA39FEE0_MICHY</name>
<gene>
    <name evidence="12" type="ORF">PV327_001873</name>
</gene>
<feature type="signal peptide" evidence="10">
    <location>
        <begin position="1"/>
        <end position="21"/>
    </location>
</feature>
<evidence type="ECO:0000256" key="7">
    <source>
        <dbReference type="ARBA" id="ARBA00023157"/>
    </source>
</evidence>
<evidence type="ECO:0000259" key="11">
    <source>
        <dbReference type="Pfam" id="PF00151"/>
    </source>
</evidence>
<sequence>MLPHFILVLVCFFIKLQVSDAWNVIPYGSCTFCRSINLNRDVKFHLYTRQNPLTPYILEFENEINLANSQFHIEYPTIIYIHGYTESASSKSSTAILNAYLQRSIYNVILVDWVNLAAAPHYDFAAENTKLVGSYIAKFVNWLESQKRIVIEDLHVIGFSLGAHVAGFMGKNLTPKKIGRITGLDPAAPLFQNENINNRLDKTDATLVDIIHTSTNHGACGIRESIGHVDFYPNRGFKQPGCEFDSDGSNICSHRRAWEFYVESVLSPYGFSASQCQSLQMINEDNCNKSNDAFMGFGVEKKTRGIFTLKTNSKPPFATHLSEYMNSKESPSKEDDPISKHISSKR</sequence>
<dbReference type="PANTHER" id="PTHR11610:SF169">
    <property type="entry name" value="GH15759P-RELATED"/>
    <property type="match status" value="1"/>
</dbReference>
<dbReference type="CDD" id="cd00707">
    <property type="entry name" value="Pancreat_lipase_like"/>
    <property type="match status" value="1"/>
</dbReference>
<comment type="similarity">
    <text evidence="3 8">Belongs to the AB hydrolase superfamily. Lipase family.</text>
</comment>
<dbReference type="EC" id="3.1.1.32" evidence="4"/>
<keyword evidence="10" id="KW-0732">Signal</keyword>
<feature type="region of interest" description="Disordered" evidence="9">
    <location>
        <begin position="323"/>
        <end position="346"/>
    </location>
</feature>
<dbReference type="PRINTS" id="PR00821">
    <property type="entry name" value="TAGLIPASE"/>
</dbReference>
<reference evidence="12" key="1">
    <citation type="journal article" date="2023" name="bioRxiv">
        <title>Scaffold-level genome assemblies of two parasitoid biocontrol wasps reveal the parthenogenesis mechanism and an associated novel virus.</title>
        <authorList>
            <person name="Inwood S."/>
            <person name="Skelly J."/>
            <person name="Guhlin J."/>
            <person name="Harrop T."/>
            <person name="Goldson S."/>
            <person name="Dearden P."/>
        </authorList>
    </citation>
    <scope>NUCLEOTIDE SEQUENCE</scope>
    <source>
        <strain evidence="12">Lincoln</strain>
        <tissue evidence="12">Whole body</tissue>
    </source>
</reference>
<feature type="chain" id="PRO_5041350768" description="phospholipase A1" evidence="10">
    <location>
        <begin position="22"/>
        <end position="346"/>
    </location>
</feature>
<comment type="caution">
    <text evidence="12">The sequence shown here is derived from an EMBL/GenBank/DDBJ whole genome shotgun (WGS) entry which is preliminary data.</text>
</comment>
<dbReference type="InterPro" id="IPR013818">
    <property type="entry name" value="Lipase"/>
</dbReference>
<dbReference type="GO" id="GO:0016042">
    <property type="term" value="P:lipid catabolic process"/>
    <property type="evidence" value="ECO:0007669"/>
    <property type="project" value="TreeGrafter"/>
</dbReference>
<evidence type="ECO:0000256" key="6">
    <source>
        <dbReference type="ARBA" id="ARBA00022801"/>
    </source>
</evidence>
<evidence type="ECO:0000313" key="12">
    <source>
        <dbReference type="EMBL" id="KAK0168032.1"/>
    </source>
</evidence>
<evidence type="ECO:0000256" key="5">
    <source>
        <dbReference type="ARBA" id="ARBA00022525"/>
    </source>
</evidence>
<evidence type="ECO:0000256" key="4">
    <source>
        <dbReference type="ARBA" id="ARBA00013179"/>
    </source>
</evidence>
<dbReference type="InterPro" id="IPR000734">
    <property type="entry name" value="TAG_lipase"/>
</dbReference>
<dbReference type="EMBL" id="JAQQBR010001831">
    <property type="protein sequence ID" value="KAK0168032.1"/>
    <property type="molecule type" value="Genomic_DNA"/>
</dbReference>
<comment type="catalytic activity">
    <reaction evidence="1">
        <text>a 1,2-diacyl-sn-glycero-3-phosphocholine + H2O = a 2-acyl-sn-glycero-3-phosphocholine + a fatty acid + H(+)</text>
        <dbReference type="Rhea" id="RHEA:18689"/>
        <dbReference type="ChEBI" id="CHEBI:15377"/>
        <dbReference type="ChEBI" id="CHEBI:15378"/>
        <dbReference type="ChEBI" id="CHEBI:28868"/>
        <dbReference type="ChEBI" id="CHEBI:57643"/>
        <dbReference type="ChEBI" id="CHEBI:57875"/>
        <dbReference type="EC" id="3.1.1.32"/>
    </reaction>
</comment>
<accession>A0AA39FEE0</accession>
<dbReference type="Gene3D" id="3.40.50.1820">
    <property type="entry name" value="alpha/beta hydrolase"/>
    <property type="match status" value="1"/>
</dbReference>
<dbReference type="GO" id="GO:0017171">
    <property type="term" value="F:serine hydrolase activity"/>
    <property type="evidence" value="ECO:0007669"/>
    <property type="project" value="TreeGrafter"/>
</dbReference>
<dbReference type="PANTHER" id="PTHR11610">
    <property type="entry name" value="LIPASE"/>
    <property type="match status" value="1"/>
</dbReference>
<evidence type="ECO:0000256" key="1">
    <source>
        <dbReference type="ARBA" id="ARBA00000111"/>
    </source>
</evidence>
<dbReference type="GO" id="GO:0008970">
    <property type="term" value="F:phospholipase A1 activity"/>
    <property type="evidence" value="ECO:0007669"/>
    <property type="project" value="UniProtKB-EC"/>
</dbReference>
<dbReference type="AlphaFoldDB" id="A0AA39FEE0"/>
<organism evidence="12 13">
    <name type="scientific">Microctonus hyperodae</name>
    <name type="common">Parasitoid wasp</name>
    <dbReference type="NCBI Taxonomy" id="165561"/>
    <lineage>
        <taxon>Eukaryota</taxon>
        <taxon>Metazoa</taxon>
        <taxon>Ecdysozoa</taxon>
        <taxon>Arthropoda</taxon>
        <taxon>Hexapoda</taxon>
        <taxon>Insecta</taxon>
        <taxon>Pterygota</taxon>
        <taxon>Neoptera</taxon>
        <taxon>Endopterygota</taxon>
        <taxon>Hymenoptera</taxon>
        <taxon>Apocrita</taxon>
        <taxon>Ichneumonoidea</taxon>
        <taxon>Braconidae</taxon>
        <taxon>Euphorinae</taxon>
        <taxon>Microctonus</taxon>
    </lineage>
</organism>
<dbReference type="InterPro" id="IPR033906">
    <property type="entry name" value="Lipase_N"/>
</dbReference>
<feature type="domain" description="Lipase" evidence="11">
    <location>
        <begin position="38"/>
        <end position="317"/>
    </location>
</feature>
<reference evidence="12" key="2">
    <citation type="submission" date="2023-03" db="EMBL/GenBank/DDBJ databases">
        <authorList>
            <person name="Inwood S.N."/>
            <person name="Skelly J.G."/>
            <person name="Guhlin J."/>
            <person name="Harrop T.W.R."/>
            <person name="Goldson S.G."/>
            <person name="Dearden P.K."/>
        </authorList>
    </citation>
    <scope>NUCLEOTIDE SEQUENCE</scope>
    <source>
        <strain evidence="12">Lincoln</strain>
        <tissue evidence="12">Whole body</tissue>
    </source>
</reference>
<evidence type="ECO:0000256" key="9">
    <source>
        <dbReference type="SAM" id="MobiDB-lite"/>
    </source>
</evidence>
<comment type="subcellular location">
    <subcellularLocation>
        <location evidence="2">Secreted</location>
    </subcellularLocation>
</comment>
<protein>
    <recommendedName>
        <fullName evidence="4">phospholipase A1</fullName>
        <ecNumber evidence="4">3.1.1.32</ecNumber>
    </recommendedName>
</protein>
<evidence type="ECO:0000256" key="8">
    <source>
        <dbReference type="RuleBase" id="RU004262"/>
    </source>
</evidence>
<keyword evidence="6" id="KW-0378">Hydrolase</keyword>
<dbReference type="GO" id="GO:0005615">
    <property type="term" value="C:extracellular space"/>
    <property type="evidence" value="ECO:0007669"/>
    <property type="project" value="TreeGrafter"/>
</dbReference>
<dbReference type="SUPFAM" id="SSF53474">
    <property type="entry name" value="alpha/beta-Hydrolases"/>
    <property type="match status" value="1"/>
</dbReference>
<evidence type="ECO:0000256" key="2">
    <source>
        <dbReference type="ARBA" id="ARBA00004613"/>
    </source>
</evidence>
<proteinExistence type="inferred from homology"/>
<evidence type="ECO:0000313" key="13">
    <source>
        <dbReference type="Proteomes" id="UP001168972"/>
    </source>
</evidence>
<keyword evidence="7" id="KW-1015">Disulfide bond</keyword>
<dbReference type="FunFam" id="3.40.50.1820:FF:000122">
    <property type="entry name" value="Vitellogenin-3-like Protein"/>
    <property type="match status" value="1"/>
</dbReference>
<dbReference type="InterPro" id="IPR029058">
    <property type="entry name" value="AB_hydrolase_fold"/>
</dbReference>
<dbReference type="Proteomes" id="UP001168972">
    <property type="component" value="Unassembled WGS sequence"/>
</dbReference>
<keyword evidence="13" id="KW-1185">Reference proteome</keyword>